<evidence type="ECO:0000256" key="1">
    <source>
        <dbReference type="ARBA" id="ARBA00001911"/>
    </source>
</evidence>
<dbReference type="EMBL" id="LBWR01000001">
    <property type="protein sequence ID" value="KKR13014.1"/>
    <property type="molecule type" value="Genomic_DNA"/>
</dbReference>
<evidence type="ECO:0000256" key="5">
    <source>
        <dbReference type="ARBA" id="ARBA00023027"/>
    </source>
</evidence>
<evidence type="ECO:0000256" key="4">
    <source>
        <dbReference type="ARBA" id="ARBA00022723"/>
    </source>
</evidence>
<evidence type="ECO:0000256" key="3">
    <source>
        <dbReference type="ARBA" id="ARBA00022605"/>
    </source>
</evidence>
<dbReference type="InterPro" id="IPR030963">
    <property type="entry name" value="DHQ_synth_fam"/>
</dbReference>
<evidence type="ECO:0000259" key="10">
    <source>
        <dbReference type="Pfam" id="PF24621"/>
    </source>
</evidence>
<keyword evidence="3" id="KW-0028">Amino-acid biosynthesis</keyword>
<dbReference type="Proteomes" id="UP000034665">
    <property type="component" value="Unassembled WGS sequence"/>
</dbReference>
<dbReference type="Gene3D" id="1.20.1090.10">
    <property type="entry name" value="Dehydroquinate synthase-like - alpha domain"/>
    <property type="match status" value="1"/>
</dbReference>
<sequence>MAFKIKKGHFKNRSYSFVYGSGCITALNDLLGEKKLESRAVIVSHPELKQLFSNKIEQSLGAKGARIDWVLIPQGEKSKTLETVEFLYAEFANLKVTKSTPIIALGGGVLQDVVNFTSATYLRGVPFIQVPTSLLSQADIGIGGCAVDHPKGKSLIGTFYQPGGAILDSSLLASLPLDEIKNGISEIINKTVCLGGLKPAKLAKDIDTLLSRDEKKLSEYVMRSNAVKLSIIEKDEMGLEGKRFALDFGHTLTYAIEKATDYTMPHGFALGIGMNAALMLSEEKAGLSQKVSEEVRMLIKKAGLPLNIPGELKIEELLALMHVDQKARDGSIRFALISKIGKPFLSEKITDEELTTLLSKLYK</sequence>
<evidence type="ECO:0000256" key="2">
    <source>
        <dbReference type="ARBA" id="ARBA00001941"/>
    </source>
</evidence>
<protein>
    <submittedName>
        <fullName evidence="11">3-dehydroquinate synthase</fullName>
    </submittedName>
</protein>
<dbReference type="InterPro" id="IPR030960">
    <property type="entry name" value="DHQS/DOIS_N"/>
</dbReference>
<name>A0A0G0N9Z3_9BACT</name>
<dbReference type="STRING" id="1619013.UT41_C0001G0558"/>
<comment type="cofactor">
    <cofactor evidence="1">
        <name>NAD(+)</name>
        <dbReference type="ChEBI" id="CHEBI:57540"/>
    </cofactor>
</comment>
<keyword evidence="5" id="KW-0520">NAD</keyword>
<feature type="domain" description="3-dehydroquinate synthase N-terminal" evidence="9">
    <location>
        <begin position="70"/>
        <end position="181"/>
    </location>
</feature>
<dbReference type="Pfam" id="PF24621">
    <property type="entry name" value="DHQS_C"/>
    <property type="match status" value="1"/>
</dbReference>
<keyword evidence="6" id="KW-0057">Aromatic amino acid biosynthesis</keyword>
<dbReference type="Gene3D" id="3.40.50.1970">
    <property type="match status" value="1"/>
</dbReference>
<keyword evidence="8" id="KW-0170">Cobalt</keyword>
<evidence type="ECO:0000256" key="7">
    <source>
        <dbReference type="ARBA" id="ARBA00023239"/>
    </source>
</evidence>
<comment type="cofactor">
    <cofactor evidence="2">
        <name>Co(2+)</name>
        <dbReference type="ChEBI" id="CHEBI:48828"/>
    </cofactor>
</comment>
<dbReference type="AlphaFoldDB" id="A0A0G0N9Z3"/>
<dbReference type="PANTHER" id="PTHR43622:SF7">
    <property type="entry name" value="3-DEHYDROQUINATE SYNTHASE, CHLOROPLASTIC"/>
    <property type="match status" value="1"/>
</dbReference>
<dbReference type="PIRSF" id="PIRSF001455">
    <property type="entry name" value="DHQ_synth"/>
    <property type="match status" value="1"/>
</dbReference>
<dbReference type="PATRIC" id="fig|1619013.3.peg.577"/>
<evidence type="ECO:0000259" key="9">
    <source>
        <dbReference type="Pfam" id="PF01761"/>
    </source>
</evidence>
<feature type="domain" description="3-dehydroquinate synthase C-terminal" evidence="10">
    <location>
        <begin position="183"/>
        <end position="326"/>
    </location>
</feature>
<dbReference type="SUPFAM" id="SSF56796">
    <property type="entry name" value="Dehydroquinate synthase-like"/>
    <property type="match status" value="1"/>
</dbReference>
<evidence type="ECO:0000313" key="11">
    <source>
        <dbReference type="EMBL" id="KKR13014.1"/>
    </source>
</evidence>
<reference evidence="11 12" key="1">
    <citation type="journal article" date="2015" name="Nature">
        <title>rRNA introns, odd ribosomes, and small enigmatic genomes across a large radiation of phyla.</title>
        <authorList>
            <person name="Brown C.T."/>
            <person name="Hug L.A."/>
            <person name="Thomas B.C."/>
            <person name="Sharon I."/>
            <person name="Castelle C.J."/>
            <person name="Singh A."/>
            <person name="Wilkins M.J."/>
            <person name="Williams K.H."/>
            <person name="Banfield J.F."/>
        </authorList>
    </citation>
    <scope>NUCLEOTIDE SEQUENCE [LARGE SCALE GENOMIC DNA]</scope>
</reference>
<proteinExistence type="predicted"/>
<evidence type="ECO:0000313" key="12">
    <source>
        <dbReference type="Proteomes" id="UP000034665"/>
    </source>
</evidence>
<dbReference type="InterPro" id="IPR056179">
    <property type="entry name" value="DHQS_C"/>
</dbReference>
<dbReference type="PANTHER" id="PTHR43622">
    <property type="entry name" value="3-DEHYDROQUINATE SYNTHASE"/>
    <property type="match status" value="1"/>
</dbReference>
<keyword evidence="4" id="KW-0479">Metal-binding</keyword>
<keyword evidence="7" id="KW-0456">Lyase</keyword>
<dbReference type="Pfam" id="PF01761">
    <property type="entry name" value="DHQ_synthase"/>
    <property type="match status" value="1"/>
</dbReference>
<accession>A0A0G0N9Z3</accession>
<organism evidence="11 12">
    <name type="scientific">Candidatus Wolfebacteria bacterium GW2011_GWC2_39_22</name>
    <dbReference type="NCBI Taxonomy" id="1619013"/>
    <lineage>
        <taxon>Bacteria</taxon>
        <taxon>Candidatus Wolfeibacteriota</taxon>
    </lineage>
</organism>
<gene>
    <name evidence="11" type="ORF">UT41_C0001G0558</name>
</gene>
<dbReference type="GO" id="GO:0008652">
    <property type="term" value="P:amino acid biosynthetic process"/>
    <property type="evidence" value="ECO:0007669"/>
    <property type="project" value="UniProtKB-KW"/>
</dbReference>
<dbReference type="GO" id="GO:0003856">
    <property type="term" value="F:3-dehydroquinate synthase activity"/>
    <property type="evidence" value="ECO:0007669"/>
    <property type="project" value="TreeGrafter"/>
</dbReference>
<dbReference type="GO" id="GO:0046872">
    <property type="term" value="F:metal ion binding"/>
    <property type="evidence" value="ECO:0007669"/>
    <property type="project" value="UniProtKB-KW"/>
</dbReference>
<dbReference type="InterPro" id="IPR050071">
    <property type="entry name" value="Dehydroquinate_synthase"/>
</dbReference>
<evidence type="ECO:0000256" key="8">
    <source>
        <dbReference type="ARBA" id="ARBA00023285"/>
    </source>
</evidence>
<evidence type="ECO:0000256" key="6">
    <source>
        <dbReference type="ARBA" id="ARBA00023141"/>
    </source>
</evidence>
<dbReference type="GO" id="GO:0009073">
    <property type="term" value="P:aromatic amino acid family biosynthetic process"/>
    <property type="evidence" value="ECO:0007669"/>
    <property type="project" value="UniProtKB-KW"/>
</dbReference>
<comment type="caution">
    <text evidence="11">The sequence shown here is derived from an EMBL/GenBank/DDBJ whole genome shotgun (WGS) entry which is preliminary data.</text>
</comment>
<dbReference type="CDD" id="cd08195">
    <property type="entry name" value="DHQS"/>
    <property type="match status" value="1"/>
</dbReference>